<evidence type="ECO:0000256" key="1">
    <source>
        <dbReference type="ARBA" id="ARBA00004328"/>
    </source>
</evidence>
<protein>
    <recommendedName>
        <fullName evidence="4">Bacteriophage T7 tail fibre protein-like N-terminal domain-containing protein</fullName>
    </recommendedName>
</protein>
<evidence type="ECO:0000313" key="5">
    <source>
        <dbReference type="EMBL" id="QOC54128.1"/>
    </source>
</evidence>
<evidence type="ECO:0000256" key="3">
    <source>
        <dbReference type="ARBA" id="ARBA00022844"/>
    </source>
</evidence>
<dbReference type="GO" id="GO:0098015">
    <property type="term" value="C:virus tail"/>
    <property type="evidence" value="ECO:0007669"/>
    <property type="project" value="UniProtKB-KW"/>
</dbReference>
<dbReference type="PANTHER" id="PTHR36251">
    <property type="entry name" value="FELS-1 PROPHAGE HOST SPECIFICITY PROTEIN-RELATED"/>
    <property type="match status" value="1"/>
</dbReference>
<dbReference type="InterPro" id="IPR005604">
    <property type="entry name" value="Phage_T7_tail_fibre-like_N"/>
</dbReference>
<dbReference type="EMBL" id="MN857473">
    <property type="protein sequence ID" value="QOC54128.1"/>
    <property type="molecule type" value="Genomic_DNA"/>
</dbReference>
<sequence length="604" mass="63632">MPALTHVTYKASAGQTDFDVSFDYLEPSHVKVTVNNVLAPFSWVTGSRIRLAYPAGAGAAVVLRRETPLDRALVDFQNGAVLTEEDLNKAVRQVLYGQQEILDLYKTTLSEAQVRLGDKLGIVTDPKSVMDELAQMVLADRLLAELNQRIADIDLTAQAVMETALRGHEVREAIEAITYLEGVPIGTYVLNKTNAIETATSAMAETFTILGAKTPDGLAFNLNGSRVKVDGFAMSETFSDIYARAASSEAAITSTNQALATLTSATATAQTQLAAQIASNAAAIQSTATVAADANLALARKFDLIATTTSDGSGAILKDNVVKMQDGRTLAQTFDGVLASANSAAGVIAQAAVISEHNAIFAPDGLVAQRIDASIVKLDGKYASITSVQQVDTKYGAKVGIALDVHGYVTGWTMNNNGSAGTMSVVANVFSVVDPNQGAPIVPFEVSGGYLRAPKIIAGDIFADSITVNHLKVGSVDWTKIQPQSVTNTVGVFSNSPIALSSTSNVNLISGAVTPRGDGAVLITFYATTIFPSSRTTAYLGLYRNGVRIAGTRASFDGQDNVPMTIVFGDTTAPLNTPCYYSVIKESGNVGFEERALTLTSAFR</sequence>
<name>A0AAE7ML37_9CAUD</name>
<evidence type="ECO:0000256" key="2">
    <source>
        <dbReference type="ARBA" id="ARBA00022732"/>
    </source>
</evidence>
<accession>A0AAE7ML37</accession>
<evidence type="ECO:0000313" key="6">
    <source>
        <dbReference type="Proteomes" id="UP000827856"/>
    </source>
</evidence>
<evidence type="ECO:0000259" key="4">
    <source>
        <dbReference type="Pfam" id="PF03906"/>
    </source>
</evidence>
<feature type="domain" description="Bacteriophage T7 tail fibre protein-like N-terminal" evidence="4">
    <location>
        <begin position="5"/>
        <end position="109"/>
    </location>
</feature>
<comment type="subcellular location">
    <subcellularLocation>
        <location evidence="1">Virion</location>
    </subcellularLocation>
</comment>
<organism evidence="5 6">
    <name type="scientific">Caulobacter phage S2B</name>
    <dbReference type="NCBI Taxonomy" id="2759120"/>
    <lineage>
        <taxon>Viruses</taxon>
        <taxon>Duplodnaviria</taxon>
        <taxon>Heunggongvirae</taxon>
        <taxon>Uroviricota</taxon>
        <taxon>Caudoviricetes</taxon>
        <taxon>Autographivirales</taxon>
        <taxon>Autographivirales incertae sedis</taxon>
        <taxon>Sumtervirus</taxon>
        <taxon>Sumtervirus S2B</taxon>
    </lineage>
</organism>
<dbReference type="InterPro" id="IPR053171">
    <property type="entry name" value="Viral_Tip_Attach_Protein"/>
</dbReference>
<keyword evidence="6" id="KW-1185">Reference proteome</keyword>
<proteinExistence type="predicted"/>
<keyword evidence="2" id="KW-1227">Viral tail protein</keyword>
<dbReference type="PANTHER" id="PTHR36251:SF2">
    <property type="entry name" value="GIFSY-2 PROPHAGE HOST SPECIFICITY PROTEIN J, PHAGE LAMBDA"/>
    <property type="match status" value="1"/>
</dbReference>
<dbReference type="Proteomes" id="UP000827856">
    <property type="component" value="Segment"/>
</dbReference>
<reference evidence="5" key="1">
    <citation type="submission" date="2019-12" db="EMBL/GenBank/DDBJ databases">
        <title>S2B, a lysogenic bacteriophage that infects Caulobacter crescentus.</title>
        <authorList>
            <person name="Ely B."/>
            <person name="Berrios L."/>
            <person name="Thomas Q."/>
        </authorList>
    </citation>
    <scope>NUCLEOTIDE SEQUENCE</scope>
</reference>
<gene>
    <name evidence="5" type="primary">S2B_gp014c</name>
</gene>
<keyword evidence="3" id="KW-0946">Virion</keyword>
<dbReference type="Pfam" id="PF03906">
    <property type="entry name" value="Phage_T7_tail"/>
    <property type="match status" value="1"/>
</dbReference>